<evidence type="ECO:0000313" key="2">
    <source>
        <dbReference type="Proteomes" id="UP001497535"/>
    </source>
</evidence>
<keyword evidence="2" id="KW-1185">Reference proteome</keyword>
<protein>
    <submittedName>
        <fullName evidence="1">Uncharacterized protein</fullName>
    </submittedName>
</protein>
<accession>A0ACB0XMQ9</accession>
<sequence>MKEKEGETGQLLFFSLKLFDEHSIAFKKIILMVFKIFPAGISYPSPLNFFTVLSILFSNHSQSPSIPFAQCIDLVLKVFWDHLVSHSRFGWSGRINYKLREYHVR</sequence>
<gene>
    <name evidence="1" type="ORF">MENTE1834_LOCUS1206</name>
</gene>
<proteinExistence type="predicted"/>
<dbReference type="EMBL" id="CAVMJV010000001">
    <property type="protein sequence ID" value="CAK5008987.1"/>
    <property type="molecule type" value="Genomic_DNA"/>
</dbReference>
<reference evidence="1" key="1">
    <citation type="submission" date="2023-11" db="EMBL/GenBank/DDBJ databases">
        <authorList>
            <person name="Poullet M."/>
        </authorList>
    </citation>
    <scope>NUCLEOTIDE SEQUENCE</scope>
    <source>
        <strain evidence="1">E1834</strain>
    </source>
</reference>
<comment type="caution">
    <text evidence="1">The sequence shown here is derived from an EMBL/GenBank/DDBJ whole genome shotgun (WGS) entry which is preliminary data.</text>
</comment>
<dbReference type="Proteomes" id="UP001497535">
    <property type="component" value="Unassembled WGS sequence"/>
</dbReference>
<name>A0ACB0XMQ9_MELEN</name>
<organism evidence="1 2">
    <name type="scientific">Meloidogyne enterolobii</name>
    <name type="common">Root-knot nematode worm</name>
    <name type="synonym">Meloidogyne mayaguensis</name>
    <dbReference type="NCBI Taxonomy" id="390850"/>
    <lineage>
        <taxon>Eukaryota</taxon>
        <taxon>Metazoa</taxon>
        <taxon>Ecdysozoa</taxon>
        <taxon>Nematoda</taxon>
        <taxon>Chromadorea</taxon>
        <taxon>Rhabditida</taxon>
        <taxon>Tylenchina</taxon>
        <taxon>Tylenchomorpha</taxon>
        <taxon>Tylenchoidea</taxon>
        <taxon>Meloidogynidae</taxon>
        <taxon>Meloidogyninae</taxon>
        <taxon>Meloidogyne</taxon>
    </lineage>
</organism>
<evidence type="ECO:0000313" key="1">
    <source>
        <dbReference type="EMBL" id="CAK5008987.1"/>
    </source>
</evidence>